<evidence type="ECO:0000313" key="2">
    <source>
        <dbReference type="EMBL" id="QDU68344.1"/>
    </source>
</evidence>
<proteinExistence type="predicted"/>
<feature type="compositionally biased region" description="Basic residues" evidence="1">
    <location>
        <begin position="153"/>
        <end position="163"/>
    </location>
</feature>
<reference evidence="2 3" key="1">
    <citation type="submission" date="2019-02" db="EMBL/GenBank/DDBJ databases">
        <title>Deep-cultivation of Planctomycetes and their phenomic and genomic characterization uncovers novel biology.</title>
        <authorList>
            <person name="Wiegand S."/>
            <person name="Jogler M."/>
            <person name="Boedeker C."/>
            <person name="Pinto D."/>
            <person name="Vollmers J."/>
            <person name="Rivas-Marin E."/>
            <person name="Kohn T."/>
            <person name="Peeters S.H."/>
            <person name="Heuer A."/>
            <person name="Rast P."/>
            <person name="Oberbeckmann S."/>
            <person name="Bunk B."/>
            <person name="Jeske O."/>
            <person name="Meyerdierks A."/>
            <person name="Storesund J.E."/>
            <person name="Kallscheuer N."/>
            <person name="Luecker S."/>
            <person name="Lage O.M."/>
            <person name="Pohl T."/>
            <person name="Merkel B.J."/>
            <person name="Hornburger P."/>
            <person name="Mueller R.-W."/>
            <person name="Bruemmer F."/>
            <person name="Labrenz M."/>
            <person name="Spormann A.M."/>
            <person name="Op den Camp H."/>
            <person name="Overmann J."/>
            <person name="Amann R."/>
            <person name="Jetten M.S.M."/>
            <person name="Mascher T."/>
            <person name="Medema M.H."/>
            <person name="Devos D.P."/>
            <person name="Kaster A.-K."/>
            <person name="Ovreas L."/>
            <person name="Rohde M."/>
            <person name="Galperin M.Y."/>
            <person name="Jogler C."/>
        </authorList>
    </citation>
    <scope>NUCLEOTIDE SEQUENCE [LARGE SCALE GENOMIC DNA]</scope>
    <source>
        <strain evidence="2 3">Pla133</strain>
    </source>
</reference>
<sequence>MADRRITLETAAFLDSPQAAALRGISAADRRTVSERLLEAIHRDFGRDPAELDGEALRDLLGTVLPGRFAPRDPLAAHVPAVLEAYLAHLREVAVVTHAFELSMAVDPGLEAFAAAVASGAAPRRTTARESKPFEHGAAKTGRNDPCPCGSGKKFKQCHGKQG</sequence>
<name>A0A518BMZ0_9BACT</name>
<evidence type="ECO:0000313" key="3">
    <source>
        <dbReference type="Proteomes" id="UP000316921"/>
    </source>
</evidence>
<dbReference type="Pfam" id="PF02810">
    <property type="entry name" value="SEC-C"/>
    <property type="match status" value="1"/>
</dbReference>
<dbReference type="EMBL" id="CP036287">
    <property type="protein sequence ID" value="QDU68344.1"/>
    <property type="molecule type" value="Genomic_DNA"/>
</dbReference>
<dbReference type="AlphaFoldDB" id="A0A518BMZ0"/>
<keyword evidence="3" id="KW-1185">Reference proteome</keyword>
<feature type="compositionally biased region" description="Basic and acidic residues" evidence="1">
    <location>
        <begin position="127"/>
        <end position="138"/>
    </location>
</feature>
<feature type="region of interest" description="Disordered" evidence="1">
    <location>
        <begin position="121"/>
        <end position="163"/>
    </location>
</feature>
<gene>
    <name evidence="2" type="ORF">Pla133_34400</name>
</gene>
<dbReference type="KEGG" id="pbap:Pla133_34400"/>
<accession>A0A518BMZ0</accession>
<evidence type="ECO:0000256" key="1">
    <source>
        <dbReference type="SAM" id="MobiDB-lite"/>
    </source>
</evidence>
<protein>
    <submittedName>
        <fullName evidence="2">Preprotein translocase subunit SecA</fullName>
    </submittedName>
</protein>
<dbReference type="Gene3D" id="3.10.450.50">
    <property type="match status" value="1"/>
</dbReference>
<dbReference type="SUPFAM" id="SSF103642">
    <property type="entry name" value="Sec-C motif"/>
    <property type="match status" value="1"/>
</dbReference>
<dbReference type="InterPro" id="IPR004027">
    <property type="entry name" value="SEC_C_motif"/>
</dbReference>
<organism evidence="2 3">
    <name type="scientific">Engelhardtia mirabilis</name>
    <dbReference type="NCBI Taxonomy" id="2528011"/>
    <lineage>
        <taxon>Bacteria</taxon>
        <taxon>Pseudomonadati</taxon>
        <taxon>Planctomycetota</taxon>
        <taxon>Planctomycetia</taxon>
        <taxon>Planctomycetia incertae sedis</taxon>
        <taxon>Engelhardtia</taxon>
    </lineage>
</organism>
<dbReference type="Proteomes" id="UP000316921">
    <property type="component" value="Chromosome"/>
</dbReference>